<evidence type="ECO:0000256" key="1">
    <source>
        <dbReference type="SAM" id="SignalP"/>
    </source>
</evidence>
<accession>A0ABQ2QGB3</accession>
<comment type="caution">
    <text evidence="2">The sequence shown here is derived from an EMBL/GenBank/DDBJ whole genome shotgun (WGS) entry which is preliminary data.</text>
</comment>
<feature type="chain" id="PRO_5045786872" description="Lactococcin 972 family bacteriocin" evidence="1">
    <location>
        <begin position="32"/>
        <end position="94"/>
    </location>
</feature>
<gene>
    <name evidence="2" type="ORF">GCM10010140_02970</name>
</gene>
<dbReference type="EMBL" id="BMQJ01000001">
    <property type="protein sequence ID" value="GGP78205.1"/>
    <property type="molecule type" value="Genomic_DNA"/>
</dbReference>
<evidence type="ECO:0000313" key="3">
    <source>
        <dbReference type="Proteomes" id="UP000611554"/>
    </source>
</evidence>
<protein>
    <recommendedName>
        <fullName evidence="4">Lactococcin 972 family bacteriocin</fullName>
    </recommendedName>
</protein>
<evidence type="ECO:0008006" key="4">
    <source>
        <dbReference type="Google" id="ProtNLM"/>
    </source>
</evidence>
<reference evidence="3" key="1">
    <citation type="journal article" date="2019" name="Int. J. Syst. Evol. Microbiol.">
        <title>The Global Catalogue of Microorganisms (GCM) 10K type strain sequencing project: providing services to taxonomists for standard genome sequencing and annotation.</title>
        <authorList>
            <consortium name="The Broad Institute Genomics Platform"/>
            <consortium name="The Broad Institute Genome Sequencing Center for Infectious Disease"/>
            <person name="Wu L."/>
            <person name="Ma J."/>
        </authorList>
    </citation>
    <scope>NUCLEOTIDE SEQUENCE [LARGE SCALE GENOMIC DNA]</scope>
    <source>
        <strain evidence="3">JCM 3115</strain>
    </source>
</reference>
<evidence type="ECO:0000313" key="2">
    <source>
        <dbReference type="EMBL" id="GGP78205.1"/>
    </source>
</evidence>
<keyword evidence="3" id="KW-1185">Reference proteome</keyword>
<dbReference type="Proteomes" id="UP000611554">
    <property type="component" value="Unassembled WGS sequence"/>
</dbReference>
<name>A0ABQ2QGB3_9ACTN</name>
<feature type="signal peptide" evidence="1">
    <location>
        <begin position="1"/>
        <end position="31"/>
    </location>
</feature>
<sequence>MSAWKRGLALTGTILALTTGPALLTSAPAAAAPTTASSSVAAGQWSYQGYYYGDAAGYNACKRDGQASSRRYECRYYASGWQGSPKYELWIWIG</sequence>
<keyword evidence="1" id="KW-0732">Signal</keyword>
<proteinExistence type="predicted"/>
<organism evidence="2 3">
    <name type="scientific">Streptosporangium pseudovulgare</name>
    <dbReference type="NCBI Taxonomy" id="35765"/>
    <lineage>
        <taxon>Bacteria</taxon>
        <taxon>Bacillati</taxon>
        <taxon>Actinomycetota</taxon>
        <taxon>Actinomycetes</taxon>
        <taxon>Streptosporangiales</taxon>
        <taxon>Streptosporangiaceae</taxon>
        <taxon>Streptosporangium</taxon>
    </lineage>
</organism>
<dbReference type="RefSeq" id="WP_229810834.1">
    <property type="nucleotide sequence ID" value="NZ_BMQJ01000001.1"/>
</dbReference>